<dbReference type="EMBL" id="BMAT01005794">
    <property type="protein sequence ID" value="GFR99844.1"/>
    <property type="molecule type" value="Genomic_DNA"/>
</dbReference>
<accession>A0AAV4HQI0</accession>
<sequence>MSAQGKSQRQMADHFGVGKTQVQITLKRKAEIQAEFEAGAPLSKRKNSKPTGNEQINELVHKRFVDATRQRINVTGLMIQEKALQFATDLGITTFVASNGWLQSFVKRNNLAFGKFCGESDVDGDVVTAWKERLPKLIEGYDERDIFNMDESGLFFKTSADKSFYIKGEKCGGEMEADVSKTGSELMKQVHILNAIHWIAEAWKEVNPSTITKCFHKAGFSTSNDLTADEEIDIPEELNTLSLTIVGVNFAELPTIDADINICDTEENADYNPNYLVDSFGNMALSHPSYGAGSGSQLSSTGDPVLDKFNDTLYILNNHPANMEEYLRPICELIQTGQGKNTDVGNMVESLFEQGILEANFRYTGARMCQYLSTHLKDTPQFEGFHKTFMRRCQKEYQKHSDLLKGNAEEQERLRGLAMFMGEIFLNVQVEQADGSLSRMKFLPGILMDLAKCVMSKPNDLNIKCVCQLFKLSGALIEDEVKVKPEECMKFEEIFSNLQSLQESPNVTEDAKFRIKNVVNLKDANWNRNMSPPKKSAEFNSDPSSFQSQEPVFYNNLGETCSRLEANLPEEDYDNFHVLTEEEEEAFKQFEEESNKLFGDDTGYDSYNLGDAGDMGEEAEAAYEEFLQEQYNMLQQQQQQQQINHHHNVYQHQPAQPPPTYNQHHQPPGMMSQGYFEYNPQQPPPPHNYQQQQQYPGHMAQGMVPQHHMHQMNLQQQQHHQQLQYQQQSQSPHQQQQHPYGYPNQ</sequence>
<evidence type="ECO:0000256" key="3">
    <source>
        <dbReference type="ARBA" id="ARBA00022845"/>
    </source>
</evidence>
<reference evidence="7 8" key="1">
    <citation type="journal article" date="2021" name="Elife">
        <title>Chloroplast acquisition without the gene transfer in kleptoplastic sea slugs, Plakobranchus ocellatus.</title>
        <authorList>
            <person name="Maeda T."/>
            <person name="Takahashi S."/>
            <person name="Yoshida T."/>
            <person name="Shimamura S."/>
            <person name="Takaki Y."/>
            <person name="Nagai Y."/>
            <person name="Toyoda A."/>
            <person name="Suzuki Y."/>
            <person name="Arimoto A."/>
            <person name="Ishii H."/>
            <person name="Satoh N."/>
            <person name="Nishiyama T."/>
            <person name="Hasebe M."/>
            <person name="Maruyama T."/>
            <person name="Minagawa J."/>
            <person name="Obokata J."/>
            <person name="Shigenobu S."/>
        </authorList>
    </citation>
    <scope>NUCLEOTIDE SEQUENCE [LARGE SCALE GENOMIC DNA]</scope>
</reference>
<dbReference type="Gene3D" id="1.25.40.180">
    <property type="match status" value="1"/>
</dbReference>
<dbReference type="InterPro" id="IPR003890">
    <property type="entry name" value="MIF4G-like_typ-3"/>
</dbReference>
<dbReference type="PROSITE" id="PS51253">
    <property type="entry name" value="HTH_CENPB"/>
    <property type="match status" value="1"/>
</dbReference>
<dbReference type="InterPro" id="IPR009057">
    <property type="entry name" value="Homeodomain-like_sf"/>
</dbReference>
<dbReference type="PANTHER" id="PTHR23254">
    <property type="entry name" value="EIF4G DOMAIN PROTEIN"/>
    <property type="match status" value="1"/>
</dbReference>
<dbReference type="Proteomes" id="UP000762676">
    <property type="component" value="Unassembled WGS sequence"/>
</dbReference>
<keyword evidence="3" id="KW-0810">Translation regulation</keyword>
<evidence type="ECO:0000256" key="2">
    <source>
        <dbReference type="ARBA" id="ARBA00022490"/>
    </source>
</evidence>
<evidence type="ECO:0000256" key="5">
    <source>
        <dbReference type="SAM" id="MobiDB-lite"/>
    </source>
</evidence>
<dbReference type="SUPFAM" id="SSF46689">
    <property type="entry name" value="Homeodomain-like"/>
    <property type="match status" value="1"/>
</dbReference>
<feature type="region of interest" description="Disordered" evidence="5">
    <location>
        <begin position="636"/>
        <end position="694"/>
    </location>
</feature>
<feature type="compositionally biased region" description="Low complexity" evidence="5">
    <location>
        <begin position="711"/>
        <end position="745"/>
    </location>
</feature>
<dbReference type="Pfam" id="PF03221">
    <property type="entry name" value="HTH_Tnp_Tc5"/>
    <property type="match status" value="1"/>
</dbReference>
<dbReference type="SMART" id="SM00543">
    <property type="entry name" value="MIF4G"/>
    <property type="match status" value="1"/>
</dbReference>
<organism evidence="7 8">
    <name type="scientific">Elysia marginata</name>
    <dbReference type="NCBI Taxonomy" id="1093978"/>
    <lineage>
        <taxon>Eukaryota</taxon>
        <taxon>Metazoa</taxon>
        <taxon>Spiralia</taxon>
        <taxon>Lophotrochozoa</taxon>
        <taxon>Mollusca</taxon>
        <taxon>Gastropoda</taxon>
        <taxon>Heterobranchia</taxon>
        <taxon>Euthyneura</taxon>
        <taxon>Panpulmonata</taxon>
        <taxon>Sacoglossa</taxon>
        <taxon>Placobranchoidea</taxon>
        <taxon>Plakobranchidae</taxon>
        <taxon>Elysia</taxon>
    </lineage>
</organism>
<keyword evidence="8" id="KW-1185">Reference proteome</keyword>
<evidence type="ECO:0000256" key="4">
    <source>
        <dbReference type="ARBA" id="ARBA00023125"/>
    </source>
</evidence>
<comment type="subcellular location">
    <subcellularLocation>
        <location evidence="1">Cytoplasm</location>
    </subcellularLocation>
</comment>
<dbReference type="GO" id="GO:0003723">
    <property type="term" value="F:RNA binding"/>
    <property type="evidence" value="ECO:0007669"/>
    <property type="project" value="InterPro"/>
</dbReference>
<evidence type="ECO:0000313" key="7">
    <source>
        <dbReference type="EMBL" id="GFR99844.1"/>
    </source>
</evidence>
<dbReference type="AlphaFoldDB" id="A0AAV4HQI0"/>
<name>A0AAV4HQI0_9GAST</name>
<dbReference type="PANTHER" id="PTHR23254:SF15">
    <property type="entry name" value="POLYADENYLATE-BINDING PROTEIN-INTERACTING PROTEIN 1"/>
    <property type="match status" value="1"/>
</dbReference>
<dbReference type="GO" id="GO:0006446">
    <property type="term" value="P:regulation of translational initiation"/>
    <property type="evidence" value="ECO:0007669"/>
    <property type="project" value="TreeGrafter"/>
</dbReference>
<dbReference type="GO" id="GO:0003677">
    <property type="term" value="F:DNA binding"/>
    <property type="evidence" value="ECO:0007669"/>
    <property type="project" value="UniProtKB-KW"/>
</dbReference>
<proteinExistence type="predicted"/>
<gene>
    <name evidence="7" type="ORF">ElyMa_002802300</name>
</gene>
<dbReference type="SMART" id="SM00674">
    <property type="entry name" value="CENPB"/>
    <property type="match status" value="1"/>
</dbReference>
<dbReference type="Pfam" id="PF02854">
    <property type="entry name" value="MIF4G"/>
    <property type="match status" value="1"/>
</dbReference>
<evidence type="ECO:0000259" key="6">
    <source>
        <dbReference type="PROSITE" id="PS51253"/>
    </source>
</evidence>
<dbReference type="GO" id="GO:0005737">
    <property type="term" value="C:cytoplasm"/>
    <property type="evidence" value="ECO:0007669"/>
    <property type="project" value="UniProtKB-SubCell"/>
</dbReference>
<protein>
    <submittedName>
        <fullName evidence="7">Polyadenylate-binding protein-interacting protein 1</fullName>
    </submittedName>
</protein>
<dbReference type="InterPro" id="IPR016024">
    <property type="entry name" value="ARM-type_fold"/>
</dbReference>
<dbReference type="InterPro" id="IPR006600">
    <property type="entry name" value="HTH_CenpB_DNA-bd_dom"/>
</dbReference>
<dbReference type="Gene3D" id="1.10.10.60">
    <property type="entry name" value="Homeodomain-like"/>
    <property type="match status" value="1"/>
</dbReference>
<comment type="caution">
    <text evidence="7">The sequence shown here is derived from an EMBL/GenBank/DDBJ whole genome shotgun (WGS) entry which is preliminary data.</text>
</comment>
<keyword evidence="4" id="KW-0238">DNA-binding</keyword>
<feature type="domain" description="HTH CENPB-type" evidence="6">
    <location>
        <begin position="44"/>
        <end position="115"/>
    </location>
</feature>
<evidence type="ECO:0000256" key="1">
    <source>
        <dbReference type="ARBA" id="ARBA00004496"/>
    </source>
</evidence>
<feature type="region of interest" description="Disordered" evidence="5">
    <location>
        <begin position="709"/>
        <end position="745"/>
    </location>
</feature>
<keyword evidence="2" id="KW-0963">Cytoplasm</keyword>
<dbReference type="SUPFAM" id="SSF48371">
    <property type="entry name" value="ARM repeat"/>
    <property type="match status" value="1"/>
</dbReference>
<dbReference type="GO" id="GO:0008494">
    <property type="term" value="F:translation activator activity"/>
    <property type="evidence" value="ECO:0007669"/>
    <property type="project" value="TreeGrafter"/>
</dbReference>
<dbReference type="InterPro" id="IPR051367">
    <property type="entry name" value="mRNA_TranslReg/HistoneTransl"/>
</dbReference>
<evidence type="ECO:0000313" key="8">
    <source>
        <dbReference type="Proteomes" id="UP000762676"/>
    </source>
</evidence>